<accession>A0A0E9UXC6</accession>
<dbReference type="AlphaFoldDB" id="A0A0E9UXC6"/>
<sequence length="23" mass="2901">MWRYRQIKKNEAPFACRLRISHP</sequence>
<organism evidence="1">
    <name type="scientific">Anguilla anguilla</name>
    <name type="common">European freshwater eel</name>
    <name type="synonym">Muraena anguilla</name>
    <dbReference type="NCBI Taxonomy" id="7936"/>
    <lineage>
        <taxon>Eukaryota</taxon>
        <taxon>Metazoa</taxon>
        <taxon>Chordata</taxon>
        <taxon>Craniata</taxon>
        <taxon>Vertebrata</taxon>
        <taxon>Euteleostomi</taxon>
        <taxon>Actinopterygii</taxon>
        <taxon>Neopterygii</taxon>
        <taxon>Teleostei</taxon>
        <taxon>Anguilliformes</taxon>
        <taxon>Anguillidae</taxon>
        <taxon>Anguilla</taxon>
    </lineage>
</organism>
<name>A0A0E9UXC6_ANGAN</name>
<reference evidence="1" key="2">
    <citation type="journal article" date="2015" name="Fish Shellfish Immunol.">
        <title>Early steps in the European eel (Anguilla anguilla)-Vibrio vulnificus interaction in the gills: Role of the RtxA13 toxin.</title>
        <authorList>
            <person name="Callol A."/>
            <person name="Pajuelo D."/>
            <person name="Ebbesson L."/>
            <person name="Teles M."/>
            <person name="MacKenzie S."/>
            <person name="Amaro C."/>
        </authorList>
    </citation>
    <scope>NUCLEOTIDE SEQUENCE</scope>
</reference>
<proteinExistence type="predicted"/>
<reference evidence="1" key="1">
    <citation type="submission" date="2014-11" db="EMBL/GenBank/DDBJ databases">
        <authorList>
            <person name="Amaro Gonzalez C."/>
        </authorList>
    </citation>
    <scope>NUCLEOTIDE SEQUENCE</scope>
</reference>
<dbReference type="EMBL" id="GBXM01038944">
    <property type="protein sequence ID" value="JAH69633.1"/>
    <property type="molecule type" value="Transcribed_RNA"/>
</dbReference>
<evidence type="ECO:0000313" key="1">
    <source>
        <dbReference type="EMBL" id="JAH69633.1"/>
    </source>
</evidence>
<protein>
    <submittedName>
        <fullName evidence="1">Uncharacterized protein</fullName>
    </submittedName>
</protein>